<dbReference type="InterPro" id="IPR028942">
    <property type="entry name" value="WHIM1_dom"/>
</dbReference>
<dbReference type="GO" id="GO:0005634">
    <property type="term" value="C:nucleus"/>
    <property type="evidence" value="ECO:0007669"/>
    <property type="project" value="UniProtKB-SubCell"/>
</dbReference>
<evidence type="ECO:0000313" key="8">
    <source>
        <dbReference type="Proteomes" id="UP000428333"/>
    </source>
</evidence>
<keyword evidence="4" id="KW-1133">Transmembrane helix</keyword>
<gene>
    <name evidence="7" type="ORF">C3L33_16855</name>
</gene>
<dbReference type="InterPro" id="IPR044977">
    <property type="entry name" value="RLT1-3"/>
</dbReference>
<proteinExistence type="predicted"/>
<evidence type="ECO:0000313" key="7">
    <source>
        <dbReference type="EMBL" id="KAE9451223.1"/>
    </source>
</evidence>
<evidence type="ECO:0000256" key="2">
    <source>
        <dbReference type="ARBA" id="ARBA00023242"/>
    </source>
</evidence>
<dbReference type="PANTHER" id="PTHR36968">
    <property type="entry name" value="HOMEOBOX-DDT DOMAIN PROTEIN RLT2"/>
    <property type="match status" value="1"/>
</dbReference>
<feature type="region of interest" description="Disordered" evidence="3">
    <location>
        <begin position="1"/>
        <end position="20"/>
    </location>
</feature>
<comment type="caution">
    <text evidence="7">The sequence shown here is derived from an EMBL/GenBank/DDBJ whole genome shotgun (WGS) entry which is preliminary data.</text>
</comment>
<dbReference type="GO" id="GO:0006357">
    <property type="term" value="P:regulation of transcription by RNA polymerase II"/>
    <property type="evidence" value="ECO:0007669"/>
    <property type="project" value="InterPro"/>
</dbReference>
<evidence type="ECO:0000256" key="4">
    <source>
        <dbReference type="SAM" id="Phobius"/>
    </source>
</evidence>
<dbReference type="OrthoDB" id="6159439at2759"/>
<accession>A0A6A4KUF8</accession>
<dbReference type="PANTHER" id="PTHR36968:SF8">
    <property type="entry name" value="HOMEOBOX-DDT DOMAIN PROTEIN RLT3 ISOFORM X1"/>
    <property type="match status" value="1"/>
</dbReference>
<organism evidence="7 8">
    <name type="scientific">Rhododendron williamsianum</name>
    <dbReference type="NCBI Taxonomy" id="262921"/>
    <lineage>
        <taxon>Eukaryota</taxon>
        <taxon>Viridiplantae</taxon>
        <taxon>Streptophyta</taxon>
        <taxon>Embryophyta</taxon>
        <taxon>Tracheophyta</taxon>
        <taxon>Spermatophyta</taxon>
        <taxon>Magnoliopsida</taxon>
        <taxon>eudicotyledons</taxon>
        <taxon>Gunneridae</taxon>
        <taxon>Pentapetalae</taxon>
        <taxon>asterids</taxon>
        <taxon>Ericales</taxon>
        <taxon>Ericaceae</taxon>
        <taxon>Ericoideae</taxon>
        <taxon>Rhodoreae</taxon>
        <taxon>Rhododendron</taxon>
    </lineage>
</organism>
<dbReference type="Pfam" id="PF02791">
    <property type="entry name" value="DDT"/>
    <property type="match status" value="1"/>
</dbReference>
<dbReference type="InterPro" id="IPR018501">
    <property type="entry name" value="DDT_dom"/>
</dbReference>
<evidence type="ECO:0000256" key="3">
    <source>
        <dbReference type="SAM" id="MobiDB-lite"/>
    </source>
</evidence>
<dbReference type="AlphaFoldDB" id="A0A6A4KUF8"/>
<reference evidence="7 8" key="1">
    <citation type="journal article" date="2019" name="Genome Biol. Evol.">
        <title>The Rhododendron genome and chromosomal organization provide insight into shared whole-genome duplications across the heath family (Ericaceae).</title>
        <authorList>
            <person name="Soza V.L."/>
            <person name="Lindsley D."/>
            <person name="Waalkes A."/>
            <person name="Ramage E."/>
            <person name="Patwardhan R.P."/>
            <person name="Burton J.N."/>
            <person name="Adey A."/>
            <person name="Kumar A."/>
            <person name="Qiu R."/>
            <person name="Shendure J."/>
            <person name="Hall B."/>
        </authorList>
    </citation>
    <scope>NUCLEOTIDE SEQUENCE [LARGE SCALE GENOMIC DNA]</scope>
    <source>
        <strain evidence="7">RSF 1966-606</strain>
    </source>
</reference>
<protein>
    <submittedName>
        <fullName evidence="7">Uncharacterized protein</fullName>
    </submittedName>
</protein>
<feature type="non-terminal residue" evidence="7">
    <location>
        <position position="1"/>
    </location>
</feature>
<sequence length="939" mass="104693">MAAKKGVGQRKGKKKEPKTHRLRLHDVLLSPDCILKKVFRKDGPALGVEFDTLPSYAFQLCKKGRHGSKCSHRLCQDKQRALKVNKACRNSDHACDESLRAVKKRKVSKPTLLDYQVSSVKSAPVKKHGIGKGLMTVWRAINPDGGDIPTGVNFNERESTAVFRMTTSAPQKPLVQEKKSRKRQPVMIPDSELLVYMQRKIGKRIEVKDKRKPPISRRKLIDDEELELQELRAGPSPLTCSAHFATSGLHGCSLCKDLLAKFPPNSVVMKLPFYMQPWGSSPELVKKLFKSFKGSEWIYGHVNFLSVHAQHDIWSIGLPFHLFICSAVEHSLFTLEEFAQTFHDKESMLLGQIHLSLLKLLVSDVETELSRGVFPPVTIMEMPVDVEQRYIGRSICKSVSCALLAIIALQLPLITLSYFDPCNFSVENQHNVVEFWKKSLNPLTWTEILRQVFIAAGFGSKNVTARKESLSKEATIMVKYGLSPATLKGELFSILSEQGNKGIKVSDLANSPQEAETFDLDSEDFGSVDNDSKDNDIDSSDDDSECSSDRRILDQGSCHEKGNKTLTVYTEIDESHPGEVWLLGLVEGEYSDLSIDEKLNALVALVDLLSAGSSIRMEVIPLCRSNTTRVESVPSINNYGSGAKIKRSSGRQHSWPSSFGGYIGQMLTTKDTTSGLHPVDSSAFMLKFGGNAKSCSRRKYANERKLKMIYILCNLSFWVPIVGTIALDCRGAREAYLLASLKGCEAFMRQSIQSDQSDLNISRDDSSSAVSELDNNISLTEMNNDFSVSSGSILLKTETKNRECKNGAVSKLLMHGYGILFILILTLLNIAKGLILIHLLDVNVVMICTGEMRSTVRLAIPHLSLILTWRNDMQFTLPHSVMPEGALVGAWIKSAHKLWIKRLRRTSTLAEYMQVLADFVGAINEEWCQSEEDQGPILF</sequence>
<feature type="compositionally biased region" description="Basic residues" evidence="3">
    <location>
        <begin position="7"/>
        <end position="20"/>
    </location>
</feature>
<feature type="region of interest" description="Disordered" evidence="3">
    <location>
        <begin position="519"/>
        <end position="550"/>
    </location>
</feature>
<feature type="domain" description="WHIM1" evidence="6">
    <location>
        <begin position="576"/>
        <end position="618"/>
    </location>
</feature>
<feature type="compositionally biased region" description="Acidic residues" evidence="3">
    <location>
        <begin position="537"/>
        <end position="546"/>
    </location>
</feature>
<dbReference type="Pfam" id="PF15612">
    <property type="entry name" value="WHIM1"/>
    <property type="match status" value="1"/>
</dbReference>
<keyword evidence="2" id="KW-0539">Nucleus</keyword>
<keyword evidence="8" id="KW-1185">Reference proteome</keyword>
<feature type="transmembrane region" description="Helical" evidence="4">
    <location>
        <begin position="819"/>
        <end position="840"/>
    </location>
</feature>
<name>A0A6A4KUF8_9ERIC</name>
<evidence type="ECO:0000259" key="5">
    <source>
        <dbReference type="Pfam" id="PF02791"/>
    </source>
</evidence>
<keyword evidence="4" id="KW-0472">Membrane</keyword>
<dbReference type="EMBL" id="QEFC01002719">
    <property type="protein sequence ID" value="KAE9451223.1"/>
    <property type="molecule type" value="Genomic_DNA"/>
</dbReference>
<evidence type="ECO:0000259" key="6">
    <source>
        <dbReference type="Pfam" id="PF15612"/>
    </source>
</evidence>
<evidence type="ECO:0000256" key="1">
    <source>
        <dbReference type="ARBA" id="ARBA00004123"/>
    </source>
</evidence>
<comment type="subcellular location">
    <subcellularLocation>
        <location evidence="1">Nucleus</location>
    </subcellularLocation>
</comment>
<feature type="domain" description="DDT" evidence="5">
    <location>
        <begin position="322"/>
        <end position="364"/>
    </location>
</feature>
<dbReference type="Proteomes" id="UP000428333">
    <property type="component" value="Linkage Group LG10"/>
</dbReference>
<keyword evidence="4" id="KW-0812">Transmembrane</keyword>